<evidence type="ECO:0000256" key="2">
    <source>
        <dbReference type="ARBA" id="ARBA00023125"/>
    </source>
</evidence>
<dbReference type="InterPro" id="IPR032687">
    <property type="entry name" value="AraC-type_N"/>
</dbReference>
<proteinExistence type="predicted"/>
<evidence type="ECO:0000256" key="1">
    <source>
        <dbReference type="ARBA" id="ARBA00023015"/>
    </source>
</evidence>
<name>A0A1H7R6D2_9GAMM</name>
<feature type="domain" description="HTH araC/xylS-type" evidence="4">
    <location>
        <begin position="221"/>
        <end position="319"/>
    </location>
</feature>
<dbReference type="STRING" id="1429083.GCA_001885685_03154"/>
<dbReference type="SUPFAM" id="SSF46689">
    <property type="entry name" value="Homeodomain-like"/>
    <property type="match status" value="1"/>
</dbReference>
<evidence type="ECO:0000256" key="3">
    <source>
        <dbReference type="ARBA" id="ARBA00023163"/>
    </source>
</evidence>
<gene>
    <name evidence="5" type="ORF">SAMN05216214_11421</name>
</gene>
<organism evidence="5 6">
    <name type="scientific">Atopomonas hussainii</name>
    <dbReference type="NCBI Taxonomy" id="1429083"/>
    <lineage>
        <taxon>Bacteria</taxon>
        <taxon>Pseudomonadati</taxon>
        <taxon>Pseudomonadota</taxon>
        <taxon>Gammaproteobacteria</taxon>
        <taxon>Pseudomonadales</taxon>
        <taxon>Pseudomonadaceae</taxon>
        <taxon>Atopomonas</taxon>
    </lineage>
</organism>
<dbReference type="Pfam" id="PF12833">
    <property type="entry name" value="HTH_18"/>
    <property type="match status" value="1"/>
</dbReference>
<dbReference type="GO" id="GO:0005829">
    <property type="term" value="C:cytosol"/>
    <property type="evidence" value="ECO:0007669"/>
    <property type="project" value="TreeGrafter"/>
</dbReference>
<dbReference type="Pfam" id="PF12625">
    <property type="entry name" value="Arabinose_bd"/>
    <property type="match status" value="1"/>
</dbReference>
<dbReference type="PANTHER" id="PTHR47894">
    <property type="entry name" value="HTH-TYPE TRANSCRIPTIONAL REGULATOR GADX"/>
    <property type="match status" value="1"/>
</dbReference>
<dbReference type="AlphaFoldDB" id="A0A1H7R6D2"/>
<dbReference type="InterPro" id="IPR020449">
    <property type="entry name" value="Tscrpt_reg_AraC-type_HTH"/>
</dbReference>
<evidence type="ECO:0000313" key="5">
    <source>
        <dbReference type="EMBL" id="SEL55689.1"/>
    </source>
</evidence>
<keyword evidence="3" id="KW-0804">Transcription</keyword>
<dbReference type="Proteomes" id="UP000185766">
    <property type="component" value="Unassembled WGS sequence"/>
</dbReference>
<dbReference type="InterPro" id="IPR009057">
    <property type="entry name" value="Homeodomain-like_sf"/>
</dbReference>
<accession>A0A1H7R6D2</accession>
<dbReference type="Gene3D" id="1.10.10.60">
    <property type="entry name" value="Homeodomain-like"/>
    <property type="match status" value="1"/>
</dbReference>
<dbReference type="InterPro" id="IPR018060">
    <property type="entry name" value="HTH_AraC"/>
</dbReference>
<keyword evidence="2 5" id="KW-0238">DNA-binding</keyword>
<dbReference type="SMART" id="SM00342">
    <property type="entry name" value="HTH_ARAC"/>
    <property type="match status" value="1"/>
</dbReference>
<dbReference type="EMBL" id="FOAS01000014">
    <property type="protein sequence ID" value="SEL55689.1"/>
    <property type="molecule type" value="Genomic_DNA"/>
</dbReference>
<keyword evidence="6" id="KW-1185">Reference proteome</keyword>
<protein>
    <submittedName>
        <fullName evidence="5">AraC-type DNA-binding protein</fullName>
    </submittedName>
</protein>
<dbReference type="PRINTS" id="PR00032">
    <property type="entry name" value="HTHARAC"/>
</dbReference>
<dbReference type="PROSITE" id="PS01124">
    <property type="entry name" value="HTH_ARAC_FAMILY_2"/>
    <property type="match status" value="1"/>
</dbReference>
<evidence type="ECO:0000313" key="6">
    <source>
        <dbReference type="Proteomes" id="UP000185766"/>
    </source>
</evidence>
<reference evidence="5 6" key="1">
    <citation type="submission" date="2016-10" db="EMBL/GenBank/DDBJ databases">
        <authorList>
            <person name="de Groot N.N."/>
        </authorList>
    </citation>
    <scope>NUCLEOTIDE SEQUENCE [LARGE SCALE GENOMIC DNA]</scope>
    <source>
        <strain evidence="5 6">JCM 19513</strain>
    </source>
</reference>
<keyword evidence="1" id="KW-0805">Transcription regulation</keyword>
<dbReference type="GO" id="GO:0003700">
    <property type="term" value="F:DNA-binding transcription factor activity"/>
    <property type="evidence" value="ECO:0007669"/>
    <property type="project" value="InterPro"/>
</dbReference>
<evidence type="ECO:0000259" key="4">
    <source>
        <dbReference type="PROSITE" id="PS01124"/>
    </source>
</evidence>
<dbReference type="PANTHER" id="PTHR47894:SF1">
    <property type="entry name" value="HTH-TYPE TRANSCRIPTIONAL REGULATOR VQSM"/>
    <property type="match status" value="1"/>
</dbReference>
<sequence>MVAALELGGVDCRAIFAELALDYAALDDPEARFAQDAMTQLWQTAVERSGNPAIGLNMAQVIRPSAFNLVGYALMSSRNLLEGFQRMVRYQRIIAEGSDLSLKVQPDSVDLCLAIHGDQLPPARQSAEAALAFSLAFCRWLSGRAIEPLEVRLCGPEPDDISPYQKVFAIRPRFAQVDYALRFSRDDLQYPLPSANDSLAQLHDHYAGEYLARFGDSRVTHQVRQLLCRLLPQGEPKRDEVAQQLNMSSRTLQRRLQEEGSGFQQLLDECRQGLALQYLRQPEISLLEVAFLLGFADPSNFFRAFRRWFAMTPNEYREQHAGDTHQ</sequence>
<dbReference type="GO" id="GO:0000976">
    <property type="term" value="F:transcription cis-regulatory region binding"/>
    <property type="evidence" value="ECO:0007669"/>
    <property type="project" value="TreeGrafter"/>
</dbReference>